<sequence>MEHRRRTHRSLVALLTAAGVGAALLGAGAAHAGPDDQRFTDAVSKMGIQMSADVDLPKVGRDVCEMLTSGRARTIDPVPTVRGVVNTLEKSGLTRGQAVSLMRASVVVYCPEHGSVAGR</sequence>
<gene>
    <name evidence="3" type="ORF">MU0053_003793</name>
</gene>
<evidence type="ECO:0000313" key="4">
    <source>
        <dbReference type="Proteomes" id="UP001190465"/>
    </source>
</evidence>
<dbReference type="EMBL" id="OY726397">
    <property type="protein sequence ID" value="CAJ1508278.1"/>
    <property type="molecule type" value="Genomic_DNA"/>
</dbReference>
<feature type="domain" description="DUF732" evidence="2">
    <location>
        <begin position="35"/>
        <end position="112"/>
    </location>
</feature>
<dbReference type="RefSeq" id="WP_308479145.1">
    <property type="nucleotide sequence ID" value="NZ_OY726397.1"/>
</dbReference>
<dbReference type="InterPro" id="IPR006311">
    <property type="entry name" value="TAT_signal"/>
</dbReference>
<feature type="chain" id="PRO_5045626917" evidence="1">
    <location>
        <begin position="33"/>
        <end position="119"/>
    </location>
</feature>
<reference evidence="3 4" key="1">
    <citation type="submission" date="2023-08" db="EMBL/GenBank/DDBJ databases">
        <authorList>
            <person name="Folkvardsen B D."/>
            <person name="Norman A."/>
        </authorList>
    </citation>
    <scope>NUCLEOTIDE SEQUENCE [LARGE SCALE GENOMIC DNA]</scope>
    <source>
        <strain evidence="3 4">Mu0053</strain>
    </source>
</reference>
<keyword evidence="1" id="KW-0732">Signal</keyword>
<dbReference type="Pfam" id="PF05305">
    <property type="entry name" value="DUF732"/>
    <property type="match status" value="1"/>
</dbReference>
<dbReference type="Proteomes" id="UP001190465">
    <property type="component" value="Chromosome"/>
</dbReference>
<proteinExistence type="predicted"/>
<evidence type="ECO:0000313" key="3">
    <source>
        <dbReference type="EMBL" id="CAJ1508278.1"/>
    </source>
</evidence>
<dbReference type="InterPro" id="IPR007969">
    <property type="entry name" value="DUF732"/>
</dbReference>
<keyword evidence="4" id="KW-1185">Reference proteome</keyword>
<organism evidence="3 4">
    <name type="scientific">[Mycobacterium] burgundiense</name>
    <dbReference type="NCBI Taxonomy" id="3064286"/>
    <lineage>
        <taxon>Bacteria</taxon>
        <taxon>Bacillati</taxon>
        <taxon>Actinomycetota</taxon>
        <taxon>Actinomycetes</taxon>
        <taxon>Mycobacteriales</taxon>
        <taxon>Mycobacteriaceae</taxon>
        <taxon>Mycolicibacterium</taxon>
    </lineage>
</organism>
<evidence type="ECO:0000256" key="1">
    <source>
        <dbReference type="SAM" id="SignalP"/>
    </source>
</evidence>
<evidence type="ECO:0000259" key="2">
    <source>
        <dbReference type="Pfam" id="PF05305"/>
    </source>
</evidence>
<protein>
    <submittedName>
        <fullName evidence="3">DUF732 domain-containing protein</fullName>
    </submittedName>
</protein>
<accession>A0ABM9M116</accession>
<name>A0ABM9M116_9MYCO</name>
<feature type="signal peptide" evidence="1">
    <location>
        <begin position="1"/>
        <end position="32"/>
    </location>
</feature>
<dbReference type="PROSITE" id="PS51318">
    <property type="entry name" value="TAT"/>
    <property type="match status" value="1"/>
</dbReference>